<dbReference type="InterPro" id="IPR029063">
    <property type="entry name" value="SAM-dependent_MTases_sf"/>
</dbReference>
<evidence type="ECO:0000313" key="4">
    <source>
        <dbReference type="EMBL" id="QSG14846.1"/>
    </source>
</evidence>
<dbReference type="GO" id="GO:0008175">
    <property type="term" value="F:tRNA methyltransferase activity"/>
    <property type="evidence" value="ECO:0007669"/>
    <property type="project" value="UniProtKB-ARBA"/>
</dbReference>
<evidence type="ECO:0000256" key="2">
    <source>
        <dbReference type="ARBA" id="ARBA00022679"/>
    </source>
</evidence>
<keyword evidence="2 4" id="KW-0808">Transferase</keyword>
<dbReference type="GO" id="GO:0006400">
    <property type="term" value="P:tRNA modification"/>
    <property type="evidence" value="ECO:0007669"/>
    <property type="project" value="UniProtKB-ARBA"/>
</dbReference>
<organism evidence="4 5">
    <name type="scientific">Halapricum desulfuricans</name>
    <dbReference type="NCBI Taxonomy" id="2841257"/>
    <lineage>
        <taxon>Archaea</taxon>
        <taxon>Methanobacteriati</taxon>
        <taxon>Methanobacteriota</taxon>
        <taxon>Stenosarchaea group</taxon>
        <taxon>Halobacteria</taxon>
        <taxon>Halobacteriales</taxon>
        <taxon>Haloarculaceae</taxon>
        <taxon>Halapricum</taxon>
    </lineage>
</organism>
<dbReference type="EMBL" id="CP064791">
    <property type="protein sequence ID" value="QSG14846.1"/>
    <property type="molecule type" value="Genomic_DNA"/>
</dbReference>
<dbReference type="CDD" id="cd02440">
    <property type="entry name" value="AdoMet_MTases"/>
    <property type="match status" value="1"/>
</dbReference>
<dbReference type="Proteomes" id="UP000663292">
    <property type="component" value="Chromosome"/>
</dbReference>
<dbReference type="PANTHER" id="PTHR13069:SF21">
    <property type="entry name" value="ALKYLATED DNA REPAIR PROTEIN ALKB HOMOLOG 8"/>
    <property type="match status" value="1"/>
</dbReference>
<dbReference type="GO" id="GO:0032259">
    <property type="term" value="P:methylation"/>
    <property type="evidence" value="ECO:0007669"/>
    <property type="project" value="UniProtKB-KW"/>
</dbReference>
<sequence length="219" mass="24285">MDSGGEDYQARDVRETYETIAEHFSETRAHPWPEVETFVSDASPVHVGLDLGCGNGRHAAVLRDRSELVVGLDASRNLLGEARDRLDGGWSRLVQGDAGRLPLRSDSVGLAVYVATLHHLPGRELRRRSLDELARVLGPDGRALVSAWSTAHDRFDADADTEIGFDTTIDWTLPDDTVVPRFYHIYAPQEFEADLADSNLRVERVRVSSGNCYAEVRGE</sequence>
<dbReference type="SUPFAM" id="SSF53335">
    <property type="entry name" value="S-adenosyl-L-methionine-dependent methyltransferases"/>
    <property type="match status" value="1"/>
</dbReference>
<name>A0A897NXL9_9EURY</name>
<evidence type="ECO:0000259" key="3">
    <source>
        <dbReference type="Pfam" id="PF08241"/>
    </source>
</evidence>
<dbReference type="Gene3D" id="3.40.50.150">
    <property type="entry name" value="Vaccinia Virus protein VP39"/>
    <property type="match status" value="1"/>
</dbReference>
<dbReference type="Pfam" id="PF08241">
    <property type="entry name" value="Methyltransf_11"/>
    <property type="match status" value="1"/>
</dbReference>
<dbReference type="RefSeq" id="WP_229122892.1">
    <property type="nucleotide sequence ID" value="NZ_CP064791.1"/>
</dbReference>
<feature type="domain" description="Methyltransferase type 11" evidence="3">
    <location>
        <begin position="49"/>
        <end position="144"/>
    </location>
</feature>
<dbReference type="InterPro" id="IPR013216">
    <property type="entry name" value="Methyltransf_11"/>
</dbReference>
<dbReference type="GO" id="GO:0008757">
    <property type="term" value="F:S-adenosylmethionine-dependent methyltransferase activity"/>
    <property type="evidence" value="ECO:0007669"/>
    <property type="project" value="InterPro"/>
</dbReference>
<proteinExistence type="predicted"/>
<keyword evidence="1 4" id="KW-0489">Methyltransferase</keyword>
<dbReference type="PANTHER" id="PTHR13069">
    <property type="entry name" value="ALKYLATED DNA REPAIR PROTEIN ALKB HOMOLOG 8"/>
    <property type="match status" value="1"/>
</dbReference>
<dbReference type="AlphaFoldDB" id="A0A897NXL9"/>
<protein>
    <submittedName>
        <fullName evidence="4">SAM-dependent methyltransferase</fullName>
    </submittedName>
</protein>
<dbReference type="GeneID" id="68857950"/>
<accession>A0A897NXL9</accession>
<evidence type="ECO:0000256" key="1">
    <source>
        <dbReference type="ARBA" id="ARBA00022603"/>
    </source>
</evidence>
<keyword evidence="5" id="KW-1185">Reference proteome</keyword>
<reference evidence="4 5" key="1">
    <citation type="submission" date="2020-11" db="EMBL/GenBank/DDBJ databases">
        <title>Carbohydrate-dependent, anaerobic sulfur respiration: A novel catabolism in halophilic archaea.</title>
        <authorList>
            <person name="Sorokin D.Y."/>
            <person name="Messina E."/>
            <person name="Smedile F."/>
            <person name="La Cono V."/>
            <person name="Hallsworth J.E."/>
            <person name="Yakimov M.M."/>
        </authorList>
    </citation>
    <scope>NUCLEOTIDE SEQUENCE [LARGE SCALE GENOMIC DNA]</scope>
    <source>
        <strain evidence="4 5">HSR-Est</strain>
    </source>
</reference>
<gene>
    <name evidence="4" type="ORF">HSEST_1313</name>
</gene>
<dbReference type="InterPro" id="IPR051422">
    <property type="entry name" value="AlkB_tRNA_MeTrf/Diox"/>
</dbReference>
<evidence type="ECO:0000313" key="5">
    <source>
        <dbReference type="Proteomes" id="UP000663292"/>
    </source>
</evidence>